<dbReference type="PANTHER" id="PTHR45431:SF3">
    <property type="entry name" value="RHODANESE-LIKE DOMAIN-CONTAINING PROTEIN 15, CHLOROPLASTIC"/>
    <property type="match status" value="1"/>
</dbReference>
<dbReference type="CDD" id="cd00158">
    <property type="entry name" value="RHOD"/>
    <property type="match status" value="1"/>
</dbReference>
<organism evidence="2 3">
    <name type="scientific">Candidatus Borkfalkia excrementigallinarum</name>
    <dbReference type="NCBI Taxonomy" id="2838506"/>
    <lineage>
        <taxon>Bacteria</taxon>
        <taxon>Bacillati</taxon>
        <taxon>Bacillota</taxon>
        <taxon>Clostridia</taxon>
        <taxon>Christensenellales</taxon>
        <taxon>Christensenellaceae</taxon>
        <taxon>Candidatus Borkfalkia</taxon>
    </lineage>
</organism>
<dbReference type="InterPro" id="IPR001763">
    <property type="entry name" value="Rhodanese-like_dom"/>
</dbReference>
<accession>A0A9D2CSZ5</accession>
<evidence type="ECO:0000259" key="1">
    <source>
        <dbReference type="PROSITE" id="PS50206"/>
    </source>
</evidence>
<dbReference type="InterPro" id="IPR052367">
    <property type="entry name" value="Thiosulfate_ST/Rhodanese-like"/>
</dbReference>
<dbReference type="AlphaFoldDB" id="A0A9D2CSZ5"/>
<evidence type="ECO:0000313" key="2">
    <source>
        <dbReference type="EMBL" id="HIY97172.1"/>
    </source>
</evidence>
<gene>
    <name evidence="2" type="ORF">H9729_05730</name>
</gene>
<feature type="domain" description="Rhodanese" evidence="1">
    <location>
        <begin position="20"/>
        <end position="100"/>
    </location>
</feature>
<evidence type="ECO:0000313" key="3">
    <source>
        <dbReference type="Proteomes" id="UP000886750"/>
    </source>
</evidence>
<dbReference type="EMBL" id="DXCQ01000052">
    <property type="protein sequence ID" value="HIY97172.1"/>
    <property type="molecule type" value="Genomic_DNA"/>
</dbReference>
<dbReference type="PANTHER" id="PTHR45431">
    <property type="entry name" value="RHODANESE-LIKE DOMAIN-CONTAINING PROTEIN 15, CHLOROPLASTIC"/>
    <property type="match status" value="1"/>
</dbReference>
<dbReference type="SUPFAM" id="SSF52821">
    <property type="entry name" value="Rhodanese/Cell cycle control phosphatase"/>
    <property type="match status" value="1"/>
</dbReference>
<reference evidence="2" key="1">
    <citation type="journal article" date="2021" name="PeerJ">
        <title>Extensive microbial diversity within the chicken gut microbiome revealed by metagenomics and culture.</title>
        <authorList>
            <person name="Gilroy R."/>
            <person name="Ravi A."/>
            <person name="Getino M."/>
            <person name="Pursley I."/>
            <person name="Horton D.L."/>
            <person name="Alikhan N.F."/>
            <person name="Baker D."/>
            <person name="Gharbi K."/>
            <person name="Hall N."/>
            <person name="Watson M."/>
            <person name="Adriaenssens E.M."/>
            <person name="Foster-Nyarko E."/>
            <person name="Jarju S."/>
            <person name="Secka A."/>
            <person name="Antonio M."/>
            <person name="Oren A."/>
            <person name="Chaudhuri R.R."/>
            <person name="La Ragione R."/>
            <person name="Hildebrand F."/>
            <person name="Pallen M.J."/>
        </authorList>
    </citation>
    <scope>NUCLEOTIDE SEQUENCE</scope>
    <source>
        <strain evidence="2">1345</strain>
    </source>
</reference>
<dbReference type="InterPro" id="IPR036873">
    <property type="entry name" value="Rhodanese-like_dom_sf"/>
</dbReference>
<reference evidence="2" key="2">
    <citation type="submission" date="2021-04" db="EMBL/GenBank/DDBJ databases">
        <authorList>
            <person name="Gilroy R."/>
        </authorList>
    </citation>
    <scope>NUCLEOTIDE SEQUENCE</scope>
    <source>
        <strain evidence="2">1345</strain>
    </source>
</reference>
<dbReference type="PROSITE" id="PS50206">
    <property type="entry name" value="RHODANESE_3"/>
    <property type="match status" value="1"/>
</dbReference>
<comment type="caution">
    <text evidence="2">The sequence shown here is derived from an EMBL/GenBank/DDBJ whole genome shotgun (WGS) entry which is preliminary data.</text>
</comment>
<protein>
    <submittedName>
        <fullName evidence="2">Rhodanese-like domain-containing protein</fullName>
    </submittedName>
</protein>
<dbReference type="Pfam" id="PF00581">
    <property type="entry name" value="Rhodanese"/>
    <property type="match status" value="1"/>
</dbReference>
<name>A0A9D2CSZ5_9FIRM</name>
<dbReference type="Gene3D" id="3.40.250.10">
    <property type="entry name" value="Rhodanese-like domain"/>
    <property type="match status" value="1"/>
</dbReference>
<dbReference type="Proteomes" id="UP000886750">
    <property type="component" value="Unassembled WGS sequence"/>
</dbReference>
<proteinExistence type="predicted"/>
<sequence>MSLFAFFRSSFAEEISRAEKTPGARIVDVRTEEEYAAGHLPAAENIPLDRLASARFAQGEKLFVYCHSGARSARAAAYLKSQGLDAVNMGGIAGYKGKLIGGK</sequence>
<dbReference type="SMART" id="SM00450">
    <property type="entry name" value="RHOD"/>
    <property type="match status" value="1"/>
</dbReference>